<dbReference type="EMBL" id="JARK01001632">
    <property type="protein sequence ID" value="EYB85561.1"/>
    <property type="molecule type" value="Genomic_DNA"/>
</dbReference>
<evidence type="ECO:0000313" key="1">
    <source>
        <dbReference type="EMBL" id="EYB85561.1"/>
    </source>
</evidence>
<proteinExistence type="predicted"/>
<accession>A0A016S540</accession>
<evidence type="ECO:0000313" key="2">
    <source>
        <dbReference type="Proteomes" id="UP000024635"/>
    </source>
</evidence>
<comment type="caution">
    <text evidence="1">The sequence shown here is derived from an EMBL/GenBank/DDBJ whole genome shotgun (WGS) entry which is preliminary data.</text>
</comment>
<name>A0A016S540_9BILA</name>
<protein>
    <submittedName>
        <fullName evidence="1">Uncharacterized protein</fullName>
    </submittedName>
</protein>
<gene>
    <name evidence="1" type="primary">Acey_s0296.g1703</name>
    <name evidence="1" type="ORF">Y032_0296g1703</name>
</gene>
<reference evidence="2" key="1">
    <citation type="journal article" date="2015" name="Nat. Genet.">
        <title>The genome and transcriptome of the zoonotic hookworm Ancylostoma ceylanicum identify infection-specific gene families.</title>
        <authorList>
            <person name="Schwarz E.M."/>
            <person name="Hu Y."/>
            <person name="Antoshechkin I."/>
            <person name="Miller M.M."/>
            <person name="Sternberg P.W."/>
            <person name="Aroian R.V."/>
        </authorList>
    </citation>
    <scope>NUCLEOTIDE SEQUENCE</scope>
    <source>
        <strain evidence="2">HY135</strain>
    </source>
</reference>
<organism evidence="1 2">
    <name type="scientific">Ancylostoma ceylanicum</name>
    <dbReference type="NCBI Taxonomy" id="53326"/>
    <lineage>
        <taxon>Eukaryota</taxon>
        <taxon>Metazoa</taxon>
        <taxon>Ecdysozoa</taxon>
        <taxon>Nematoda</taxon>
        <taxon>Chromadorea</taxon>
        <taxon>Rhabditida</taxon>
        <taxon>Rhabditina</taxon>
        <taxon>Rhabditomorpha</taxon>
        <taxon>Strongyloidea</taxon>
        <taxon>Ancylostomatidae</taxon>
        <taxon>Ancylostomatinae</taxon>
        <taxon>Ancylostoma</taxon>
    </lineage>
</organism>
<sequence length="76" mass="8643">MVRSRLTTGYVFWVLETTKPGGFSTRCGPRDAHGASRSHIPVNNWKIRAYYELSKNALHECKDGVCAVFSRKVTFH</sequence>
<dbReference type="AlphaFoldDB" id="A0A016S540"/>
<dbReference type="Proteomes" id="UP000024635">
    <property type="component" value="Unassembled WGS sequence"/>
</dbReference>
<keyword evidence="2" id="KW-1185">Reference proteome</keyword>